<dbReference type="InterPro" id="IPR011251">
    <property type="entry name" value="Luciferase-like_dom"/>
</dbReference>
<accession>A0A1H8GBS8</accession>
<sequence length="299" mass="31634">MHASAALAMVSNSVRAIAASSTVGAGCLGRGMRYGIDVAILGDLAEPAHLVTLAREAEAAGWDAVLVWDHLAFTWGMPPADPWVTLAAAAQATSHIRLGTAVTAVARHRPERLAQTVATLDRLSGGRVILGSGLGGVRQEFTAFGRTRPGGVVLDEALEVMTSLWSGEEVHHRGAHYSVDGVRLAPLPLQQPRVPVWVGGTAPGALRRAARWDGWIVAGDDQEGLMTLSPDSLAAQASELRRYRVNAGDLEVAVIGVSEPGSSVRAYADAGATWWLEHLHSHRGSMERLVRRVKAGPPV</sequence>
<evidence type="ECO:0000313" key="4">
    <source>
        <dbReference type="Proteomes" id="UP000198953"/>
    </source>
</evidence>
<dbReference type="Pfam" id="PF00296">
    <property type="entry name" value="Bac_luciferase"/>
    <property type="match status" value="1"/>
</dbReference>
<keyword evidence="3" id="KW-0503">Monooxygenase</keyword>
<feature type="domain" description="Luciferase-like" evidence="2">
    <location>
        <begin position="46"/>
        <end position="242"/>
    </location>
</feature>
<evidence type="ECO:0000313" key="3">
    <source>
        <dbReference type="EMBL" id="SEN41443.1"/>
    </source>
</evidence>
<reference evidence="3 4" key="1">
    <citation type="submission" date="2016-10" db="EMBL/GenBank/DDBJ databases">
        <authorList>
            <person name="de Groot N.N."/>
        </authorList>
    </citation>
    <scope>NUCLEOTIDE SEQUENCE [LARGE SCALE GENOMIC DNA]</scope>
    <source>
        <strain evidence="3 4">DSM 43357</strain>
    </source>
</reference>
<dbReference type="PANTHER" id="PTHR43244:SF1">
    <property type="entry name" value="5,10-METHYLENETETRAHYDROMETHANOPTERIN REDUCTASE"/>
    <property type="match status" value="1"/>
</dbReference>
<dbReference type="PANTHER" id="PTHR43244">
    <property type="match status" value="1"/>
</dbReference>
<keyword evidence="1" id="KW-0560">Oxidoreductase</keyword>
<dbReference type="InterPro" id="IPR050564">
    <property type="entry name" value="F420-G6PD/mer"/>
</dbReference>
<dbReference type="Gene3D" id="3.20.20.30">
    <property type="entry name" value="Luciferase-like domain"/>
    <property type="match status" value="1"/>
</dbReference>
<protein>
    <submittedName>
        <fullName evidence="3">Luciferase-like monooxygenase</fullName>
    </submittedName>
</protein>
<dbReference type="STRING" id="46177.SAMN05660976_07507"/>
<dbReference type="EMBL" id="FOBF01000026">
    <property type="protein sequence ID" value="SEN41443.1"/>
    <property type="molecule type" value="Genomic_DNA"/>
</dbReference>
<evidence type="ECO:0000256" key="1">
    <source>
        <dbReference type="ARBA" id="ARBA00023002"/>
    </source>
</evidence>
<dbReference type="Proteomes" id="UP000198953">
    <property type="component" value="Unassembled WGS sequence"/>
</dbReference>
<dbReference type="InterPro" id="IPR036661">
    <property type="entry name" value="Luciferase-like_sf"/>
</dbReference>
<dbReference type="GO" id="GO:0016705">
    <property type="term" value="F:oxidoreductase activity, acting on paired donors, with incorporation or reduction of molecular oxygen"/>
    <property type="evidence" value="ECO:0007669"/>
    <property type="project" value="InterPro"/>
</dbReference>
<dbReference type="OrthoDB" id="5175259at2"/>
<dbReference type="AlphaFoldDB" id="A0A1H8GBS8"/>
<dbReference type="GO" id="GO:0004497">
    <property type="term" value="F:monooxygenase activity"/>
    <property type="evidence" value="ECO:0007669"/>
    <property type="project" value="UniProtKB-KW"/>
</dbReference>
<gene>
    <name evidence="3" type="ORF">SAMN05660976_07507</name>
</gene>
<name>A0A1H8GBS8_9ACTN</name>
<keyword evidence="4" id="KW-1185">Reference proteome</keyword>
<organism evidence="3 4">
    <name type="scientific">Nonomuraea pusilla</name>
    <dbReference type="NCBI Taxonomy" id="46177"/>
    <lineage>
        <taxon>Bacteria</taxon>
        <taxon>Bacillati</taxon>
        <taxon>Actinomycetota</taxon>
        <taxon>Actinomycetes</taxon>
        <taxon>Streptosporangiales</taxon>
        <taxon>Streptosporangiaceae</taxon>
        <taxon>Nonomuraea</taxon>
    </lineage>
</organism>
<evidence type="ECO:0000259" key="2">
    <source>
        <dbReference type="Pfam" id="PF00296"/>
    </source>
</evidence>
<proteinExistence type="predicted"/>
<dbReference type="SUPFAM" id="SSF51679">
    <property type="entry name" value="Bacterial luciferase-like"/>
    <property type="match status" value="1"/>
</dbReference>